<dbReference type="Gene3D" id="1.10.260.40">
    <property type="entry name" value="lambda repressor-like DNA-binding domains"/>
    <property type="match status" value="1"/>
</dbReference>
<gene>
    <name evidence="2" type="ordered locus">Tcur_4654</name>
</gene>
<organism evidence="2 3">
    <name type="scientific">Thermomonospora curvata (strain ATCC 19995 / DSM 43183 / JCM 3096 / KCTC 9072 / NBRC 15933 / NCIMB 10081 / Henssen B9)</name>
    <dbReference type="NCBI Taxonomy" id="471852"/>
    <lineage>
        <taxon>Bacteria</taxon>
        <taxon>Bacillati</taxon>
        <taxon>Actinomycetota</taxon>
        <taxon>Actinomycetes</taxon>
        <taxon>Streptosporangiales</taxon>
        <taxon>Thermomonosporaceae</taxon>
        <taxon>Thermomonospora</taxon>
    </lineage>
</organism>
<feature type="domain" description="HTH cro/C1-type" evidence="1">
    <location>
        <begin position="12"/>
        <end position="80"/>
    </location>
</feature>
<evidence type="ECO:0000313" key="3">
    <source>
        <dbReference type="Proteomes" id="UP000001918"/>
    </source>
</evidence>
<dbReference type="KEGG" id="tcu:Tcur_4654"/>
<protein>
    <submittedName>
        <fullName evidence="2">Helix-turn-helix domain protein</fullName>
    </submittedName>
</protein>
<dbReference type="SMART" id="SM00530">
    <property type="entry name" value="HTH_XRE"/>
    <property type="match status" value="1"/>
</dbReference>
<dbReference type="InterPro" id="IPR001387">
    <property type="entry name" value="Cro/C1-type_HTH"/>
</dbReference>
<dbReference type="AlphaFoldDB" id="D1A677"/>
<dbReference type="CDD" id="cd00093">
    <property type="entry name" value="HTH_XRE"/>
    <property type="match status" value="1"/>
</dbReference>
<dbReference type="InterPro" id="IPR010982">
    <property type="entry name" value="Lambda_DNA-bd_dom_sf"/>
</dbReference>
<accession>D1A677</accession>
<sequence length="431" mass="46852">MTTEQRRMQAVRLRAEREKRGWGQRTLARLLRDTVEDRQKPELPSFVTYVKRWEAGKAVVSDPRYRAAYAAVFGIKEDELFKEETSPGTVDADVIPEDAGDDMRRRAALQLLAALGAGAAIPPAVLETALAGIEDALGNPLDLDEWERTVREYAYLINRTPVGTYLGDLTADVITVGRLLDQERSEAVRAGLLRISAGLSALLAIELGDVGNRRGARLAWGTARRAADASGDQGLRVWVRAREAEEALWTGAPPADILALTAEAAAIADGKPCSGLPRVHATRACLAAENGDRTTAHREMAALGDLFEHLPDTVTSDPSTFGWGPSRLRWNEAYVYTLTGDERGKAAVDEAIALYPPGTLGPVANLHMIRAMGLLQDREIDAALDASVTTLQRLPISPARRHMSNQILRALPDKAHELPAARELRALTTAV</sequence>
<evidence type="ECO:0000313" key="2">
    <source>
        <dbReference type="EMBL" id="ACZ00176.1"/>
    </source>
</evidence>
<reference evidence="2 3" key="1">
    <citation type="journal article" date="2011" name="Stand. Genomic Sci.">
        <title>Complete genome sequence of Thermomonospora curvata type strain (B9).</title>
        <authorList>
            <person name="Chertkov O."/>
            <person name="Sikorski J."/>
            <person name="Nolan M."/>
            <person name="Lapidus A."/>
            <person name="Lucas S."/>
            <person name="Del Rio T.G."/>
            <person name="Tice H."/>
            <person name="Cheng J.F."/>
            <person name="Goodwin L."/>
            <person name="Pitluck S."/>
            <person name="Liolios K."/>
            <person name="Ivanova N."/>
            <person name="Mavromatis K."/>
            <person name="Mikhailova N."/>
            <person name="Ovchinnikova G."/>
            <person name="Pati A."/>
            <person name="Chen A."/>
            <person name="Palaniappan K."/>
            <person name="Djao O.D."/>
            <person name="Land M."/>
            <person name="Hauser L."/>
            <person name="Chang Y.J."/>
            <person name="Jeffries C.D."/>
            <person name="Brettin T."/>
            <person name="Han C."/>
            <person name="Detter J.C."/>
            <person name="Rohde M."/>
            <person name="Goker M."/>
            <person name="Woyke T."/>
            <person name="Bristow J."/>
            <person name="Eisen J.A."/>
            <person name="Markowitz V."/>
            <person name="Hugenholtz P."/>
            <person name="Klenk H.P."/>
            <person name="Kyrpides N.C."/>
        </authorList>
    </citation>
    <scope>NUCLEOTIDE SEQUENCE [LARGE SCALE GENOMIC DNA]</scope>
    <source>
        <strain evidence="3">ATCC 19995 / DSM 43183 / JCM 3096 / KCTC 9072 / NBRC 15933 / NCIMB 10081 / Henssen B9</strain>
    </source>
</reference>
<dbReference type="STRING" id="471852.Tcur_4654"/>
<dbReference type="GO" id="GO:0003677">
    <property type="term" value="F:DNA binding"/>
    <property type="evidence" value="ECO:0007669"/>
    <property type="project" value="InterPro"/>
</dbReference>
<dbReference type="EMBL" id="CP001738">
    <property type="protein sequence ID" value="ACZ00176.1"/>
    <property type="molecule type" value="Genomic_DNA"/>
</dbReference>
<dbReference type="HOGENOM" id="CLU_048433_0_0_11"/>
<dbReference type="eggNOG" id="COG1396">
    <property type="taxonomic scope" value="Bacteria"/>
</dbReference>
<evidence type="ECO:0000259" key="1">
    <source>
        <dbReference type="SMART" id="SM00530"/>
    </source>
</evidence>
<proteinExistence type="predicted"/>
<name>D1A677_THECD</name>
<dbReference type="RefSeq" id="WP_012854957.1">
    <property type="nucleotide sequence ID" value="NC_013510.1"/>
</dbReference>
<dbReference type="Proteomes" id="UP000001918">
    <property type="component" value="Chromosome"/>
</dbReference>
<keyword evidence="3" id="KW-1185">Reference proteome</keyword>